<accession>A0A1I4A7A7</accession>
<organism evidence="1 2">
    <name type="scientific">Geodermatophilus ruber</name>
    <dbReference type="NCBI Taxonomy" id="504800"/>
    <lineage>
        <taxon>Bacteria</taxon>
        <taxon>Bacillati</taxon>
        <taxon>Actinomycetota</taxon>
        <taxon>Actinomycetes</taxon>
        <taxon>Geodermatophilales</taxon>
        <taxon>Geodermatophilaceae</taxon>
        <taxon>Geodermatophilus</taxon>
    </lineage>
</organism>
<protein>
    <submittedName>
        <fullName evidence="1">Uncharacterized protein</fullName>
    </submittedName>
</protein>
<dbReference type="RefSeq" id="WP_281245386.1">
    <property type="nucleotide sequence ID" value="NZ_FOSW01000002.1"/>
</dbReference>
<proteinExistence type="predicted"/>
<evidence type="ECO:0000313" key="1">
    <source>
        <dbReference type="EMBL" id="SFK51726.1"/>
    </source>
</evidence>
<dbReference type="STRING" id="504800.SAMN04488085_10286"/>
<dbReference type="Proteomes" id="UP000199152">
    <property type="component" value="Unassembled WGS sequence"/>
</dbReference>
<dbReference type="EMBL" id="FOSW01000002">
    <property type="protein sequence ID" value="SFK51726.1"/>
    <property type="molecule type" value="Genomic_DNA"/>
</dbReference>
<reference evidence="1 2" key="1">
    <citation type="submission" date="2016-10" db="EMBL/GenBank/DDBJ databases">
        <authorList>
            <person name="de Groot N.N."/>
        </authorList>
    </citation>
    <scope>NUCLEOTIDE SEQUENCE [LARGE SCALE GENOMIC DNA]</scope>
    <source>
        <strain evidence="1 2">DSM 45317</strain>
    </source>
</reference>
<evidence type="ECO:0000313" key="2">
    <source>
        <dbReference type="Proteomes" id="UP000199152"/>
    </source>
</evidence>
<gene>
    <name evidence="1" type="ORF">SAMN04488085_10286</name>
</gene>
<name>A0A1I4A7A7_9ACTN</name>
<dbReference type="InParanoid" id="A0A1I4A7A7"/>
<keyword evidence="2" id="KW-1185">Reference proteome</keyword>
<dbReference type="AlphaFoldDB" id="A0A1I4A7A7"/>
<sequence length="44" mass="4882">MKAPDIIAGSATTNPFMAALERVDQVIRDISRDRIGWLPDAQLK</sequence>